<dbReference type="GO" id="GO:0005886">
    <property type="term" value="C:plasma membrane"/>
    <property type="evidence" value="ECO:0007669"/>
    <property type="project" value="UniProtKB-SubCell"/>
</dbReference>
<dbReference type="GO" id="GO:0016989">
    <property type="term" value="F:sigma factor antagonist activity"/>
    <property type="evidence" value="ECO:0007669"/>
    <property type="project" value="TreeGrafter"/>
</dbReference>
<evidence type="ECO:0000256" key="2">
    <source>
        <dbReference type="ARBA" id="ARBA00022475"/>
    </source>
</evidence>
<gene>
    <name evidence="13" type="primary">rskA</name>
    <name evidence="13" type="ORF">GS4_01_00800</name>
</gene>
<keyword evidence="5" id="KW-0805">Transcription regulation</keyword>
<keyword evidence="14" id="KW-1185">Reference proteome</keyword>
<dbReference type="Proteomes" id="UP000011666">
    <property type="component" value="Unassembled WGS sequence"/>
</dbReference>
<evidence type="ECO:0000313" key="14">
    <source>
        <dbReference type="Proteomes" id="UP000011666"/>
    </source>
</evidence>
<keyword evidence="3 11" id="KW-0812">Transmembrane</keyword>
<reference evidence="13 14" key="1">
    <citation type="submission" date="2013-01" db="EMBL/GenBank/DDBJ databases">
        <title>Whole genome shotgun sequence of Gordonia soli NBRC 108243.</title>
        <authorList>
            <person name="Isaki-Nakamura S."/>
            <person name="Hosoyama A."/>
            <person name="Tsuchikane K."/>
            <person name="Ando Y."/>
            <person name="Baba S."/>
            <person name="Ohji S."/>
            <person name="Hamada M."/>
            <person name="Tamura T."/>
            <person name="Yamazoe A."/>
            <person name="Yamazaki S."/>
            <person name="Fujita N."/>
        </authorList>
    </citation>
    <scope>NUCLEOTIDE SEQUENCE [LARGE SCALE GENOMIC DNA]</scope>
    <source>
        <strain evidence="13 14">NBRC 108243</strain>
    </source>
</reference>
<dbReference type="InterPro" id="IPR051474">
    <property type="entry name" value="Anti-sigma-K/W_factor"/>
</dbReference>
<dbReference type="Pfam" id="PF10099">
    <property type="entry name" value="RskA_C"/>
    <property type="match status" value="1"/>
</dbReference>
<protein>
    <recommendedName>
        <fullName evidence="9">Regulator of SigK</fullName>
    </recommendedName>
    <alternativeName>
        <fullName evidence="8">Sigma-K anti-sigma factor RskA</fullName>
    </alternativeName>
</protein>
<evidence type="ECO:0000256" key="5">
    <source>
        <dbReference type="ARBA" id="ARBA00023015"/>
    </source>
</evidence>
<dbReference type="eggNOG" id="COG5343">
    <property type="taxonomic scope" value="Bacteria"/>
</dbReference>
<dbReference type="PANTHER" id="PTHR37461">
    <property type="entry name" value="ANTI-SIGMA-K FACTOR RSKA"/>
    <property type="match status" value="1"/>
</dbReference>
<dbReference type="Gene3D" id="1.10.10.1320">
    <property type="entry name" value="Anti-sigma factor, zinc-finger domain"/>
    <property type="match status" value="1"/>
</dbReference>
<keyword evidence="7" id="KW-0804">Transcription</keyword>
<evidence type="ECO:0000256" key="4">
    <source>
        <dbReference type="ARBA" id="ARBA00022989"/>
    </source>
</evidence>
<sequence>MPDTRWLDDHIELYAVDVLPNDERARVETELGALAAVERGIYDARVAEIQGVIADYASAYALLPADELRARVLDYVFAADATRPGPVAPPAAPSGRHAADPGIAGPDVAGPPPPTSLAEHRERRSRRWPLIAASAAAIAVVALGAGVLVGRVTAPEPSTTTNQADQQRSQVLDVLSAPDASLSAGRLGDQRGAVSVVTSKVRNQAVAVLRDVRNPVPSDRQLQLWKVGGDPNPVSAGLFEPGETPPPLLVDALDGSSVLAVTVEPRGGSAQPTTRLLTQIPV</sequence>
<evidence type="ECO:0000256" key="6">
    <source>
        <dbReference type="ARBA" id="ARBA00023136"/>
    </source>
</evidence>
<proteinExistence type="predicted"/>
<dbReference type="GO" id="GO:0006417">
    <property type="term" value="P:regulation of translation"/>
    <property type="evidence" value="ECO:0007669"/>
    <property type="project" value="TreeGrafter"/>
</dbReference>
<evidence type="ECO:0000256" key="7">
    <source>
        <dbReference type="ARBA" id="ARBA00023163"/>
    </source>
</evidence>
<dbReference type="PANTHER" id="PTHR37461:SF1">
    <property type="entry name" value="ANTI-SIGMA-K FACTOR RSKA"/>
    <property type="match status" value="1"/>
</dbReference>
<dbReference type="InterPro" id="IPR041916">
    <property type="entry name" value="Anti_sigma_zinc_sf"/>
</dbReference>
<feature type="transmembrane region" description="Helical" evidence="11">
    <location>
        <begin position="130"/>
        <end position="150"/>
    </location>
</feature>
<dbReference type="OrthoDB" id="153510at2"/>
<dbReference type="InterPro" id="IPR018764">
    <property type="entry name" value="RskA_C"/>
</dbReference>
<comment type="subcellular location">
    <subcellularLocation>
        <location evidence="1">Cell membrane</location>
        <topology evidence="1">Single-pass membrane protein</topology>
    </subcellularLocation>
</comment>
<evidence type="ECO:0000256" key="8">
    <source>
        <dbReference type="ARBA" id="ARBA00029829"/>
    </source>
</evidence>
<evidence type="ECO:0000259" key="12">
    <source>
        <dbReference type="Pfam" id="PF10099"/>
    </source>
</evidence>
<evidence type="ECO:0000256" key="1">
    <source>
        <dbReference type="ARBA" id="ARBA00004162"/>
    </source>
</evidence>
<keyword evidence="2" id="KW-1003">Cell membrane</keyword>
<feature type="domain" description="Anti-sigma K factor RskA C-terminal" evidence="12">
    <location>
        <begin position="132"/>
        <end position="274"/>
    </location>
</feature>
<evidence type="ECO:0000313" key="13">
    <source>
        <dbReference type="EMBL" id="GAC66278.1"/>
    </source>
</evidence>
<comment type="caution">
    <text evidence="13">The sequence shown here is derived from an EMBL/GenBank/DDBJ whole genome shotgun (WGS) entry which is preliminary data.</text>
</comment>
<accession>M0QCD4</accession>
<keyword evidence="6 11" id="KW-0472">Membrane</keyword>
<evidence type="ECO:0000256" key="10">
    <source>
        <dbReference type="SAM" id="MobiDB-lite"/>
    </source>
</evidence>
<dbReference type="STRING" id="1223545.GS4_01_00800"/>
<evidence type="ECO:0000256" key="9">
    <source>
        <dbReference type="ARBA" id="ARBA00030803"/>
    </source>
</evidence>
<evidence type="ECO:0000256" key="3">
    <source>
        <dbReference type="ARBA" id="ARBA00022692"/>
    </source>
</evidence>
<dbReference type="AlphaFoldDB" id="M0QCD4"/>
<organism evidence="13 14">
    <name type="scientific">Gordonia soli NBRC 108243</name>
    <dbReference type="NCBI Taxonomy" id="1223545"/>
    <lineage>
        <taxon>Bacteria</taxon>
        <taxon>Bacillati</taxon>
        <taxon>Actinomycetota</taxon>
        <taxon>Actinomycetes</taxon>
        <taxon>Mycobacteriales</taxon>
        <taxon>Gordoniaceae</taxon>
        <taxon>Gordonia</taxon>
    </lineage>
</organism>
<evidence type="ECO:0000256" key="11">
    <source>
        <dbReference type="SAM" id="Phobius"/>
    </source>
</evidence>
<keyword evidence="4 11" id="KW-1133">Transmembrane helix</keyword>
<dbReference type="EMBL" id="BANX01000001">
    <property type="protein sequence ID" value="GAC66278.1"/>
    <property type="molecule type" value="Genomic_DNA"/>
</dbReference>
<name>M0QCD4_9ACTN</name>
<feature type="region of interest" description="Disordered" evidence="10">
    <location>
        <begin position="84"/>
        <end position="123"/>
    </location>
</feature>
<dbReference type="RefSeq" id="WP_007616334.1">
    <property type="nucleotide sequence ID" value="NZ_BANX01000001.1"/>
</dbReference>